<keyword evidence="4 6" id="KW-0378">Hydrolase</keyword>
<dbReference type="InterPro" id="IPR033124">
    <property type="entry name" value="Ser_caboxypep_his_AS"/>
</dbReference>
<dbReference type="Proteomes" id="UP000076632">
    <property type="component" value="Unassembled WGS sequence"/>
</dbReference>
<name>A0A165IHH8_XYLHT</name>
<dbReference type="AlphaFoldDB" id="A0A165IHH8"/>
<dbReference type="InterPro" id="IPR001563">
    <property type="entry name" value="Peptidase_S10"/>
</dbReference>
<keyword evidence="5" id="KW-0325">Glycoprotein</keyword>
<keyword evidence="7" id="KW-0812">Transmembrane</keyword>
<feature type="chain" id="PRO_5007748430" description="Carboxypeptidase" evidence="6">
    <location>
        <begin position="26"/>
        <end position="709"/>
    </location>
</feature>
<dbReference type="InParanoid" id="A0A165IHH8"/>
<evidence type="ECO:0000256" key="3">
    <source>
        <dbReference type="ARBA" id="ARBA00022670"/>
    </source>
</evidence>
<dbReference type="InterPro" id="IPR018202">
    <property type="entry name" value="Ser_caboxypep_ser_AS"/>
</dbReference>
<comment type="similarity">
    <text evidence="1 6">Belongs to the peptidase S10 family.</text>
</comment>
<dbReference type="SUPFAM" id="SSF53474">
    <property type="entry name" value="alpha/beta-Hydrolases"/>
    <property type="match status" value="1"/>
</dbReference>
<evidence type="ECO:0000256" key="6">
    <source>
        <dbReference type="RuleBase" id="RU361156"/>
    </source>
</evidence>
<dbReference type="GO" id="GO:0000324">
    <property type="term" value="C:fungal-type vacuole"/>
    <property type="evidence" value="ECO:0007669"/>
    <property type="project" value="TreeGrafter"/>
</dbReference>
<dbReference type="GO" id="GO:0006508">
    <property type="term" value="P:proteolysis"/>
    <property type="evidence" value="ECO:0007669"/>
    <property type="project" value="UniProtKB-KW"/>
</dbReference>
<gene>
    <name evidence="8" type="ORF">L228DRAFT_243650</name>
</gene>
<evidence type="ECO:0000256" key="2">
    <source>
        <dbReference type="ARBA" id="ARBA00022645"/>
    </source>
</evidence>
<dbReference type="EMBL" id="KV407455">
    <property type="protein sequence ID" value="KZF24904.1"/>
    <property type="molecule type" value="Genomic_DNA"/>
</dbReference>
<dbReference type="PROSITE" id="PS00131">
    <property type="entry name" value="CARBOXYPEPT_SER_SER"/>
    <property type="match status" value="1"/>
</dbReference>
<dbReference type="OrthoDB" id="443318at2759"/>
<evidence type="ECO:0000256" key="5">
    <source>
        <dbReference type="ARBA" id="ARBA00023180"/>
    </source>
</evidence>
<evidence type="ECO:0000313" key="9">
    <source>
        <dbReference type="Proteomes" id="UP000076632"/>
    </source>
</evidence>
<dbReference type="InterPro" id="IPR029058">
    <property type="entry name" value="AB_hydrolase_fold"/>
</dbReference>
<feature type="signal peptide" evidence="6">
    <location>
        <begin position="1"/>
        <end position="25"/>
    </location>
</feature>
<evidence type="ECO:0000256" key="1">
    <source>
        <dbReference type="ARBA" id="ARBA00009431"/>
    </source>
</evidence>
<dbReference type="PRINTS" id="PR00724">
    <property type="entry name" value="CRBOXYPTASEC"/>
</dbReference>
<evidence type="ECO:0000313" key="8">
    <source>
        <dbReference type="EMBL" id="KZF24904.1"/>
    </source>
</evidence>
<accession>A0A165IHH8</accession>
<keyword evidence="3 6" id="KW-0645">Protease</keyword>
<protein>
    <recommendedName>
        <fullName evidence="6">Carboxypeptidase</fullName>
        <ecNumber evidence="6">3.4.16.-</ecNumber>
    </recommendedName>
</protein>
<dbReference type="Pfam" id="PF00450">
    <property type="entry name" value="Peptidase_S10"/>
    <property type="match status" value="1"/>
</dbReference>
<dbReference type="EC" id="3.4.16.-" evidence="6"/>
<evidence type="ECO:0000256" key="4">
    <source>
        <dbReference type="ARBA" id="ARBA00022801"/>
    </source>
</evidence>
<keyword evidence="6" id="KW-0732">Signal</keyword>
<dbReference type="PROSITE" id="PS00560">
    <property type="entry name" value="CARBOXYPEPT_SER_HIS"/>
    <property type="match status" value="1"/>
</dbReference>
<dbReference type="GO" id="GO:0004185">
    <property type="term" value="F:serine-type carboxypeptidase activity"/>
    <property type="evidence" value="ECO:0007669"/>
    <property type="project" value="UniProtKB-UniRule"/>
</dbReference>
<feature type="transmembrane region" description="Helical" evidence="7">
    <location>
        <begin position="686"/>
        <end position="707"/>
    </location>
</feature>
<sequence>MLHPASTALAATWALALLFAPVSQAQFPPPITPDSNLTTILSPVNGNISITYKSPPPGTCTTVFPNQKQYTGHVQLPPYTLAPVQQNYSINTFFWFVEARESPETAPLTIWLNGGPGGSSMMGMFQENGPCEVVELGLNEWGTKARDWGWDRSSNMLYVDQPNQVGFSYDIPTNVSLDLLRNNYVEPPTQLPSGAQPYAFLNGTFGSMQNYTTANTTEIAAYSIWHMLQGFLGSFPQYNPGFRIDTNETSPAGVNLFAESYGGKYGPGFASVWEEQNMRRMNGSLPQNGTLEIQLQALGIVNGCIDDLIQAPFYPYMAYNNSYGIKAISASAAQNALDSFSAPGGCRDAILACRKAVAEQDPNNDGNVPDVNDLCIDAEAICQTNVTDPYTVSNRGQYDIRHMNPDPFPPGEYREYLNQGNFLAAIGARTNYSEVSNFVNGVFITTGDPERGDQISQLAYLLSKGVRVALIYGDADYICNWYGGQAASFAVAQASNYTPFYNAGYADIQVNQSYIGGAVRQYGNLSFSRVYDAGHLVPAYQPETAFTVFTRIIQGTNIATGETVNLTNFGTTGNANATHTNKAGPAPSPTCWIRAIEDTCTDQQKVMIMNGQGVVINGVLYDKASDWSSPASTATSNVGVPGSYPTTKTETSVVTQTASATVTSSMPTGVYVASGTSSNGMKNGSFSLAPGWALLGSLVLMLSMSFYGI</sequence>
<keyword evidence="7" id="KW-0472">Membrane</keyword>
<organism evidence="8 9">
    <name type="scientific">Xylona heveae (strain CBS 132557 / TC161)</name>
    <dbReference type="NCBI Taxonomy" id="1328760"/>
    <lineage>
        <taxon>Eukaryota</taxon>
        <taxon>Fungi</taxon>
        <taxon>Dikarya</taxon>
        <taxon>Ascomycota</taxon>
        <taxon>Pezizomycotina</taxon>
        <taxon>Xylonomycetes</taxon>
        <taxon>Xylonales</taxon>
        <taxon>Xylonaceae</taxon>
        <taxon>Xylona</taxon>
    </lineage>
</organism>
<evidence type="ECO:0000256" key="7">
    <source>
        <dbReference type="SAM" id="Phobius"/>
    </source>
</evidence>
<dbReference type="GeneID" id="28896873"/>
<dbReference type="OMA" id="IWHMLQG"/>
<dbReference type="RefSeq" id="XP_018190459.1">
    <property type="nucleotide sequence ID" value="XM_018331736.1"/>
</dbReference>
<reference evidence="8 9" key="1">
    <citation type="journal article" date="2016" name="Fungal Biol.">
        <title>The genome of Xylona heveae provides a window into fungal endophytism.</title>
        <authorList>
            <person name="Gazis R."/>
            <person name="Kuo A."/>
            <person name="Riley R."/>
            <person name="LaButti K."/>
            <person name="Lipzen A."/>
            <person name="Lin J."/>
            <person name="Amirebrahimi M."/>
            <person name="Hesse C.N."/>
            <person name="Spatafora J.W."/>
            <person name="Henrissat B."/>
            <person name="Hainaut M."/>
            <person name="Grigoriev I.V."/>
            <person name="Hibbett D.S."/>
        </authorList>
    </citation>
    <scope>NUCLEOTIDE SEQUENCE [LARGE SCALE GENOMIC DNA]</scope>
    <source>
        <strain evidence="8 9">TC161</strain>
    </source>
</reference>
<keyword evidence="9" id="KW-1185">Reference proteome</keyword>
<dbReference type="PANTHER" id="PTHR11802">
    <property type="entry name" value="SERINE PROTEASE FAMILY S10 SERINE CARBOXYPEPTIDASE"/>
    <property type="match status" value="1"/>
</dbReference>
<proteinExistence type="inferred from homology"/>
<dbReference type="PANTHER" id="PTHR11802:SF404">
    <property type="entry name" value="CARBOXYPEPTIDASE"/>
    <property type="match status" value="1"/>
</dbReference>
<dbReference type="Gene3D" id="3.40.50.1820">
    <property type="entry name" value="alpha/beta hydrolase"/>
    <property type="match status" value="1"/>
</dbReference>
<keyword evidence="2 6" id="KW-0121">Carboxypeptidase</keyword>
<keyword evidence="7" id="KW-1133">Transmembrane helix</keyword>